<organism evidence="1 2">
    <name type="scientific">Cocleimonas flava</name>
    <dbReference type="NCBI Taxonomy" id="634765"/>
    <lineage>
        <taxon>Bacteria</taxon>
        <taxon>Pseudomonadati</taxon>
        <taxon>Pseudomonadota</taxon>
        <taxon>Gammaproteobacteria</taxon>
        <taxon>Thiotrichales</taxon>
        <taxon>Thiotrichaceae</taxon>
        <taxon>Cocleimonas</taxon>
    </lineage>
</organism>
<keyword evidence="1" id="KW-0808">Transferase</keyword>
<dbReference type="OrthoDB" id="531205at2"/>
<dbReference type="EMBL" id="SMFQ01000005">
    <property type="protein sequence ID" value="TCJ82744.1"/>
    <property type="molecule type" value="Genomic_DNA"/>
</dbReference>
<sequence length="165" mass="19069">MARLILVCGPTGVGKTTYSVALAKDAKAIRFSIDPWMQTLFADDMTELDYSWMIERVNRCYEKIWKVSEQILAIDGNVILDLGFTTKEQRELFSQRAAKLGIDAEVHYLDAPTDIRRKRVEKRNAEKDPDVYAFEVTEMMFDFMEPRFEIPDEDELKNGCVVDNT</sequence>
<name>A0A4R1ESK4_9GAMM</name>
<dbReference type="Proteomes" id="UP000294887">
    <property type="component" value="Unassembled WGS sequence"/>
</dbReference>
<reference evidence="1 2" key="1">
    <citation type="submission" date="2019-03" db="EMBL/GenBank/DDBJ databases">
        <title>Genomic Encyclopedia of Type Strains, Phase IV (KMG-IV): sequencing the most valuable type-strain genomes for metagenomic binning, comparative biology and taxonomic classification.</title>
        <authorList>
            <person name="Goeker M."/>
        </authorList>
    </citation>
    <scope>NUCLEOTIDE SEQUENCE [LARGE SCALE GENOMIC DNA]</scope>
    <source>
        <strain evidence="1 2">DSM 24830</strain>
    </source>
</reference>
<comment type="caution">
    <text evidence="1">The sequence shown here is derived from an EMBL/GenBank/DDBJ whole genome shotgun (WGS) entry which is preliminary data.</text>
</comment>
<keyword evidence="1" id="KW-0418">Kinase</keyword>
<dbReference type="RefSeq" id="WP_131907250.1">
    <property type="nucleotide sequence ID" value="NZ_BAAAFU010000007.1"/>
</dbReference>
<dbReference type="GO" id="GO:0016301">
    <property type="term" value="F:kinase activity"/>
    <property type="evidence" value="ECO:0007669"/>
    <property type="project" value="UniProtKB-KW"/>
</dbReference>
<dbReference type="InterPro" id="IPR027417">
    <property type="entry name" value="P-loop_NTPase"/>
</dbReference>
<evidence type="ECO:0000313" key="2">
    <source>
        <dbReference type="Proteomes" id="UP000294887"/>
    </source>
</evidence>
<evidence type="ECO:0000313" key="1">
    <source>
        <dbReference type="EMBL" id="TCJ82744.1"/>
    </source>
</evidence>
<protein>
    <submittedName>
        <fullName evidence="1">Putative kinase</fullName>
    </submittedName>
</protein>
<accession>A0A4R1ESK4</accession>
<dbReference type="Pfam" id="PF13671">
    <property type="entry name" value="AAA_33"/>
    <property type="match status" value="1"/>
</dbReference>
<dbReference type="SUPFAM" id="SSF52540">
    <property type="entry name" value="P-loop containing nucleoside triphosphate hydrolases"/>
    <property type="match status" value="1"/>
</dbReference>
<dbReference type="Gene3D" id="3.40.50.300">
    <property type="entry name" value="P-loop containing nucleotide triphosphate hydrolases"/>
    <property type="match status" value="1"/>
</dbReference>
<keyword evidence="2" id="KW-1185">Reference proteome</keyword>
<gene>
    <name evidence="1" type="ORF">EV695_3476</name>
</gene>
<proteinExistence type="predicted"/>
<dbReference type="AlphaFoldDB" id="A0A4R1ESK4"/>